<protein>
    <submittedName>
        <fullName evidence="3">Serine hydrolase</fullName>
    </submittedName>
</protein>
<evidence type="ECO:0000259" key="2">
    <source>
        <dbReference type="Pfam" id="PF00144"/>
    </source>
</evidence>
<dbReference type="RefSeq" id="WP_147169171.1">
    <property type="nucleotide sequence ID" value="NZ_VOOR01000059.1"/>
</dbReference>
<evidence type="ECO:0000313" key="4">
    <source>
        <dbReference type="Proteomes" id="UP000321580"/>
    </source>
</evidence>
<evidence type="ECO:0000256" key="1">
    <source>
        <dbReference type="SAM" id="SignalP"/>
    </source>
</evidence>
<reference evidence="3 4" key="1">
    <citation type="submission" date="2019-08" db="EMBL/GenBank/DDBJ databases">
        <title>Genome of Phaeodactylibacter luteus.</title>
        <authorList>
            <person name="Bowman J.P."/>
        </authorList>
    </citation>
    <scope>NUCLEOTIDE SEQUENCE [LARGE SCALE GENOMIC DNA]</scope>
    <source>
        <strain evidence="3 4">KCTC 42180</strain>
    </source>
</reference>
<dbReference type="InterPro" id="IPR050491">
    <property type="entry name" value="AmpC-like"/>
</dbReference>
<dbReference type="InterPro" id="IPR001466">
    <property type="entry name" value="Beta-lactam-related"/>
</dbReference>
<feature type="domain" description="Beta-lactamase-related" evidence="2">
    <location>
        <begin position="140"/>
        <end position="436"/>
    </location>
</feature>
<organism evidence="3 4">
    <name type="scientific">Phaeodactylibacter luteus</name>
    <dbReference type="NCBI Taxonomy" id="1564516"/>
    <lineage>
        <taxon>Bacteria</taxon>
        <taxon>Pseudomonadati</taxon>
        <taxon>Bacteroidota</taxon>
        <taxon>Saprospiria</taxon>
        <taxon>Saprospirales</taxon>
        <taxon>Haliscomenobacteraceae</taxon>
        <taxon>Phaeodactylibacter</taxon>
    </lineage>
</organism>
<keyword evidence="1" id="KW-0732">Signal</keyword>
<dbReference type="Pfam" id="PF00144">
    <property type="entry name" value="Beta-lactamase"/>
    <property type="match status" value="1"/>
</dbReference>
<dbReference type="GO" id="GO:0016787">
    <property type="term" value="F:hydrolase activity"/>
    <property type="evidence" value="ECO:0007669"/>
    <property type="project" value="UniProtKB-KW"/>
</dbReference>
<dbReference type="OrthoDB" id="9793489at2"/>
<keyword evidence="3" id="KW-0378">Hydrolase</keyword>
<dbReference type="PANTHER" id="PTHR46825">
    <property type="entry name" value="D-ALANYL-D-ALANINE-CARBOXYPEPTIDASE/ENDOPEPTIDASE AMPH"/>
    <property type="match status" value="1"/>
</dbReference>
<accession>A0A5C6RH29</accession>
<proteinExistence type="predicted"/>
<evidence type="ECO:0000313" key="3">
    <source>
        <dbReference type="EMBL" id="TXB61443.1"/>
    </source>
</evidence>
<dbReference type="GO" id="GO:0016020">
    <property type="term" value="C:membrane"/>
    <property type="evidence" value="ECO:0007669"/>
    <property type="project" value="InterPro"/>
</dbReference>
<dbReference type="InterPro" id="IPR015919">
    <property type="entry name" value="Cadherin-like_sf"/>
</dbReference>
<dbReference type="PANTHER" id="PTHR46825:SF7">
    <property type="entry name" value="D-ALANYL-D-ALANINE CARBOXYPEPTIDASE"/>
    <property type="match status" value="1"/>
</dbReference>
<gene>
    <name evidence="3" type="ORF">FRY97_19080</name>
</gene>
<sequence>MNRKMKWQMIVPVLLLAALAVAFADPFNTPPIFLSPAEGPIAALTEKSFELDIEVEDIDNDILKVTVENLPAWCHFDPYLMQLYGTPGRSDRGEHHLTIKADDGREVRHRKISLQVSYGHSIQQQLQETMQDVWKTDLPQLRGASAAVVGADGQLSTVTIGHSDAEKREALDASHRFRVASVSKLFTATLILRLAEQGRLGLDDRLADHMQVPGLPFGEEITIRQLLSHTAGVIDHLNHPSFYRGDWKHRKWSERDIYRFAAVRKARFRPGEGYAYSNTGYYLLGKLAEKILGKPLKECFAEEVFQPAGLVQTEYDDYSDRRHRIDSLADNGRGYEYHQSAVGAAGAIISTPSDVARFGHALFHGQLLGERSLKAMQQDLGFEKGGDHYGLGMRLWDDYGIRHIGHTGALMGYRSILMYLPEQDVTVAISTHHSHRRWYNLVNGVLLSVADYYE</sequence>
<dbReference type="SUPFAM" id="SSF56601">
    <property type="entry name" value="beta-lactamase/transpeptidase-like"/>
    <property type="match status" value="1"/>
</dbReference>
<dbReference type="AlphaFoldDB" id="A0A5C6RH29"/>
<dbReference type="Gene3D" id="2.60.40.10">
    <property type="entry name" value="Immunoglobulins"/>
    <property type="match status" value="1"/>
</dbReference>
<dbReference type="GO" id="GO:0005509">
    <property type="term" value="F:calcium ion binding"/>
    <property type="evidence" value="ECO:0007669"/>
    <property type="project" value="InterPro"/>
</dbReference>
<dbReference type="Proteomes" id="UP000321580">
    <property type="component" value="Unassembled WGS sequence"/>
</dbReference>
<dbReference type="InterPro" id="IPR013783">
    <property type="entry name" value="Ig-like_fold"/>
</dbReference>
<dbReference type="SUPFAM" id="SSF49313">
    <property type="entry name" value="Cadherin-like"/>
    <property type="match status" value="1"/>
</dbReference>
<feature type="signal peptide" evidence="1">
    <location>
        <begin position="1"/>
        <end position="24"/>
    </location>
</feature>
<name>A0A5C6RH29_9BACT</name>
<feature type="chain" id="PRO_5023034477" evidence="1">
    <location>
        <begin position="25"/>
        <end position="454"/>
    </location>
</feature>
<comment type="caution">
    <text evidence="3">The sequence shown here is derived from an EMBL/GenBank/DDBJ whole genome shotgun (WGS) entry which is preliminary data.</text>
</comment>
<dbReference type="Gene3D" id="3.40.710.10">
    <property type="entry name" value="DD-peptidase/beta-lactamase superfamily"/>
    <property type="match status" value="1"/>
</dbReference>
<keyword evidence="4" id="KW-1185">Reference proteome</keyword>
<dbReference type="InterPro" id="IPR012338">
    <property type="entry name" value="Beta-lactam/transpept-like"/>
</dbReference>
<dbReference type="EMBL" id="VOOR01000059">
    <property type="protein sequence ID" value="TXB61443.1"/>
    <property type="molecule type" value="Genomic_DNA"/>
</dbReference>